<evidence type="ECO:0000313" key="8">
    <source>
        <dbReference type="Proteomes" id="UP000799776"/>
    </source>
</evidence>
<evidence type="ECO:0000256" key="1">
    <source>
        <dbReference type="ARBA" id="ARBA00004123"/>
    </source>
</evidence>
<protein>
    <recommendedName>
        <fullName evidence="6">Sas10 C-terminal domain-containing protein</fullName>
    </recommendedName>
</protein>
<accession>A0A6A5YAZ2</accession>
<organism evidence="7 8">
    <name type="scientific">Saccharata proteae CBS 121410</name>
    <dbReference type="NCBI Taxonomy" id="1314787"/>
    <lineage>
        <taxon>Eukaryota</taxon>
        <taxon>Fungi</taxon>
        <taxon>Dikarya</taxon>
        <taxon>Ascomycota</taxon>
        <taxon>Pezizomycotina</taxon>
        <taxon>Dothideomycetes</taxon>
        <taxon>Dothideomycetes incertae sedis</taxon>
        <taxon>Botryosphaeriales</taxon>
        <taxon>Saccharataceae</taxon>
        <taxon>Saccharata</taxon>
    </lineage>
</organism>
<dbReference type="GO" id="GO:0032040">
    <property type="term" value="C:small-subunit processome"/>
    <property type="evidence" value="ECO:0007669"/>
    <property type="project" value="TreeGrafter"/>
</dbReference>
<comment type="similarity">
    <text evidence="2">Belongs to the SAS10 family.</text>
</comment>
<evidence type="ECO:0000313" key="7">
    <source>
        <dbReference type="EMBL" id="KAF2088888.1"/>
    </source>
</evidence>
<feature type="compositionally biased region" description="Basic and acidic residues" evidence="5">
    <location>
        <begin position="38"/>
        <end position="54"/>
    </location>
</feature>
<keyword evidence="8" id="KW-1185">Reference proteome</keyword>
<feature type="domain" description="Sas10 C-terminal" evidence="6">
    <location>
        <begin position="587"/>
        <end position="661"/>
    </location>
</feature>
<dbReference type="AlphaFoldDB" id="A0A6A5YAZ2"/>
<evidence type="ECO:0000256" key="4">
    <source>
        <dbReference type="ARBA" id="ARBA00023242"/>
    </source>
</evidence>
<dbReference type="Pfam" id="PF09368">
    <property type="entry name" value="Sas10"/>
    <property type="match status" value="1"/>
</dbReference>
<dbReference type="PANTHER" id="PTHR13237:SF8">
    <property type="entry name" value="SOMETHING ABOUT SILENCING PROTEIN 10"/>
    <property type="match status" value="1"/>
</dbReference>
<dbReference type="Proteomes" id="UP000799776">
    <property type="component" value="Unassembled WGS sequence"/>
</dbReference>
<dbReference type="GO" id="GO:0000462">
    <property type="term" value="P:maturation of SSU-rRNA from tricistronic rRNA transcript (SSU-rRNA, 5.8S rRNA, LSU-rRNA)"/>
    <property type="evidence" value="ECO:0007669"/>
    <property type="project" value="TreeGrafter"/>
</dbReference>
<feature type="compositionally biased region" description="Acidic residues" evidence="5">
    <location>
        <begin position="103"/>
        <end position="120"/>
    </location>
</feature>
<keyword evidence="3" id="KW-0597">Phosphoprotein</keyword>
<evidence type="ECO:0000256" key="2">
    <source>
        <dbReference type="ARBA" id="ARBA00010979"/>
    </source>
</evidence>
<evidence type="ECO:0000256" key="5">
    <source>
        <dbReference type="SAM" id="MobiDB-lite"/>
    </source>
</evidence>
<evidence type="ECO:0000259" key="6">
    <source>
        <dbReference type="Pfam" id="PF09368"/>
    </source>
</evidence>
<evidence type="ECO:0000256" key="3">
    <source>
        <dbReference type="ARBA" id="ARBA00022553"/>
    </source>
</evidence>
<keyword evidence="4" id="KW-0539">Nucleus</keyword>
<comment type="subcellular location">
    <subcellularLocation>
        <location evidence="1">Nucleus</location>
    </subcellularLocation>
</comment>
<feature type="region of interest" description="Disordered" evidence="5">
    <location>
        <begin position="611"/>
        <end position="641"/>
    </location>
</feature>
<feature type="compositionally biased region" description="Basic and acidic residues" evidence="5">
    <location>
        <begin position="390"/>
        <end position="403"/>
    </location>
</feature>
<feature type="region of interest" description="Disordered" evidence="5">
    <location>
        <begin position="472"/>
        <end position="548"/>
    </location>
</feature>
<dbReference type="PANTHER" id="PTHR13237">
    <property type="entry name" value="SOMETHING ABOUT SILENCING PROTEIN 10-RELATED"/>
    <property type="match status" value="1"/>
</dbReference>
<feature type="region of interest" description="Disordered" evidence="5">
    <location>
        <begin position="1"/>
        <end position="146"/>
    </location>
</feature>
<feature type="compositionally biased region" description="Basic and acidic residues" evidence="5">
    <location>
        <begin position="491"/>
        <end position="511"/>
    </location>
</feature>
<dbReference type="InterPro" id="IPR018972">
    <property type="entry name" value="Sas10_C_dom"/>
</dbReference>
<feature type="compositionally biased region" description="Acidic residues" evidence="5">
    <location>
        <begin position="63"/>
        <end position="96"/>
    </location>
</feature>
<dbReference type="OrthoDB" id="1924577at2759"/>
<dbReference type="Pfam" id="PF04000">
    <property type="entry name" value="Sas10_Utp3"/>
    <property type="match status" value="1"/>
</dbReference>
<dbReference type="InterPro" id="IPR007146">
    <property type="entry name" value="Sas10/Utp3/C1D"/>
</dbReference>
<feature type="compositionally biased region" description="Acidic residues" evidence="5">
    <location>
        <begin position="135"/>
        <end position="146"/>
    </location>
</feature>
<feature type="compositionally biased region" description="Low complexity" evidence="5">
    <location>
        <begin position="478"/>
        <end position="490"/>
    </location>
</feature>
<feature type="region of interest" description="Disordered" evidence="5">
    <location>
        <begin position="364"/>
        <end position="444"/>
    </location>
</feature>
<feature type="compositionally biased region" description="Low complexity" evidence="5">
    <location>
        <begin position="380"/>
        <end position="389"/>
    </location>
</feature>
<reference evidence="7" key="1">
    <citation type="journal article" date="2020" name="Stud. Mycol.">
        <title>101 Dothideomycetes genomes: a test case for predicting lifestyles and emergence of pathogens.</title>
        <authorList>
            <person name="Haridas S."/>
            <person name="Albert R."/>
            <person name="Binder M."/>
            <person name="Bloem J."/>
            <person name="Labutti K."/>
            <person name="Salamov A."/>
            <person name="Andreopoulos B."/>
            <person name="Baker S."/>
            <person name="Barry K."/>
            <person name="Bills G."/>
            <person name="Bluhm B."/>
            <person name="Cannon C."/>
            <person name="Castanera R."/>
            <person name="Culley D."/>
            <person name="Daum C."/>
            <person name="Ezra D."/>
            <person name="Gonzalez J."/>
            <person name="Henrissat B."/>
            <person name="Kuo A."/>
            <person name="Liang C."/>
            <person name="Lipzen A."/>
            <person name="Lutzoni F."/>
            <person name="Magnuson J."/>
            <person name="Mondo S."/>
            <person name="Nolan M."/>
            <person name="Ohm R."/>
            <person name="Pangilinan J."/>
            <person name="Park H.-J."/>
            <person name="Ramirez L."/>
            <person name="Alfaro M."/>
            <person name="Sun H."/>
            <person name="Tritt A."/>
            <person name="Yoshinaga Y."/>
            <person name="Zwiers L.-H."/>
            <person name="Turgeon B."/>
            <person name="Goodwin S."/>
            <person name="Spatafora J."/>
            <person name="Crous P."/>
            <person name="Grigoriev I."/>
        </authorList>
    </citation>
    <scope>NUCLEOTIDE SEQUENCE</scope>
    <source>
        <strain evidence="7">CBS 121410</strain>
    </source>
</reference>
<sequence>MAKKRKASGQASGAPKANGNDSKLKINTYEDVADSEDEFHINRDKILLDEGPEAKRRRKVQEQEEFLEPSDEEVLDYSQDEEEDDDDDAEDYDEDPVAGGKEDDGESESEGPGEEEEYDEGWGPSRKDYYNADAIETEQDALDEEKEALRLQKKHLQDMTEADFGFDESEWLDADKDGRAQESEGEEDVVTEVLPQLQITDDMGPAERLNILKTRYPEFEPLSKEFLDLQPLHNELSLAAHAAENMQKQRAAKRPSETSIKTPAAVIKYRALAAYLAAMTMYFALITSTATTKHDGDIIALSPVELREHPVMEGLVQCRELWSKVRTLPITDASVGSPNGTDLAAIEEEDESISPMDIDASAQRTNAAMPPPKAKKSKAQRAAEAAQAEAEARRAERMRKTEEDLAALSSLTDKTALRNAAKAKPSKTSTSAVVTVNDDDSDFGDETELTAQELAEKARKKKSLRFYTSQIAQKANKRGAASRDAGGDADIPYRERLRDRQARLQAEAEKRGKQRAGPGDNLGDESDEEDRRQAKQMREAESDEDYYDMVAARGKKHKSDKAEFAAAQAEAAKQGGRVVEQAEVGPDGKRAITYAIEKNKGLTPFRKKDVRNPRVKKRKKYDEKKKKLSSVRQVYKGGEGRGGYKGELTGIKKGLVKSVKL</sequence>
<proteinExistence type="inferred from homology"/>
<feature type="compositionally biased region" description="Basic and acidic residues" evidence="5">
    <location>
        <begin position="529"/>
        <end position="540"/>
    </location>
</feature>
<name>A0A6A5YAZ2_9PEZI</name>
<dbReference type="EMBL" id="ML978715">
    <property type="protein sequence ID" value="KAF2088888.1"/>
    <property type="molecule type" value="Genomic_DNA"/>
</dbReference>
<gene>
    <name evidence="7" type="ORF">K490DRAFT_37938</name>
</gene>